<gene>
    <name evidence="1" type="primary">parPi_0019834</name>
    <name evidence="1" type="ORF">TNIN_481081</name>
</gene>
<comment type="caution">
    <text evidence="1">The sequence shown here is derived from an EMBL/GenBank/DDBJ whole genome shotgun (WGS) entry which is preliminary data.</text>
</comment>
<sequence length="70" mass="8185">MAAYFRTLDIAVNKLLKDYLVLEINDYIENRMVRNPRGNFEKPKLQKVVTWEKNAKDEITEGYVVNVLPG</sequence>
<dbReference type="Proteomes" id="UP000886998">
    <property type="component" value="Unassembled WGS sequence"/>
</dbReference>
<evidence type="ECO:0000313" key="2">
    <source>
        <dbReference type="Proteomes" id="UP000886998"/>
    </source>
</evidence>
<dbReference type="EMBL" id="BMAV01008301">
    <property type="protein sequence ID" value="GFY51762.1"/>
    <property type="molecule type" value="Genomic_DNA"/>
</dbReference>
<keyword evidence="2" id="KW-1185">Reference proteome</keyword>
<protein>
    <submittedName>
        <fullName evidence="1">HTH CENPB-type domain-containing protein</fullName>
    </submittedName>
</protein>
<reference evidence="1" key="1">
    <citation type="submission" date="2020-08" db="EMBL/GenBank/DDBJ databases">
        <title>Multicomponent nature underlies the extraordinary mechanical properties of spider dragline silk.</title>
        <authorList>
            <person name="Kono N."/>
            <person name="Nakamura H."/>
            <person name="Mori M."/>
            <person name="Yoshida Y."/>
            <person name="Ohtoshi R."/>
            <person name="Malay A.D."/>
            <person name="Moran D.A.P."/>
            <person name="Tomita M."/>
            <person name="Numata K."/>
            <person name="Arakawa K."/>
        </authorList>
    </citation>
    <scope>NUCLEOTIDE SEQUENCE</scope>
</reference>
<accession>A0A8X6XFJ4</accession>
<name>A0A8X6XFJ4_9ARAC</name>
<dbReference type="OrthoDB" id="8123525at2759"/>
<proteinExistence type="predicted"/>
<organism evidence="1 2">
    <name type="scientific">Trichonephila inaurata madagascariensis</name>
    <dbReference type="NCBI Taxonomy" id="2747483"/>
    <lineage>
        <taxon>Eukaryota</taxon>
        <taxon>Metazoa</taxon>
        <taxon>Ecdysozoa</taxon>
        <taxon>Arthropoda</taxon>
        <taxon>Chelicerata</taxon>
        <taxon>Arachnida</taxon>
        <taxon>Araneae</taxon>
        <taxon>Araneomorphae</taxon>
        <taxon>Entelegynae</taxon>
        <taxon>Araneoidea</taxon>
        <taxon>Nephilidae</taxon>
        <taxon>Trichonephila</taxon>
        <taxon>Trichonephila inaurata</taxon>
    </lineage>
</organism>
<dbReference type="AlphaFoldDB" id="A0A8X6XFJ4"/>
<evidence type="ECO:0000313" key="1">
    <source>
        <dbReference type="EMBL" id="GFY51762.1"/>
    </source>
</evidence>